<keyword evidence="4" id="KW-0812">Transmembrane</keyword>
<feature type="compositionally biased region" description="Pro residues" evidence="3">
    <location>
        <begin position="8"/>
        <end position="19"/>
    </location>
</feature>
<proteinExistence type="inferred from homology"/>
<dbReference type="SUPFAM" id="SSF51735">
    <property type="entry name" value="NAD(P)-binding Rossmann-fold domains"/>
    <property type="match status" value="1"/>
</dbReference>
<dbReference type="InterPro" id="IPR036291">
    <property type="entry name" value="NAD(P)-bd_dom_sf"/>
</dbReference>
<protein>
    <submittedName>
        <fullName evidence="5">Uncharacterized protein</fullName>
    </submittedName>
</protein>
<dbReference type="PRINTS" id="PR00081">
    <property type="entry name" value="GDHRDH"/>
</dbReference>
<evidence type="ECO:0000313" key="6">
    <source>
        <dbReference type="Proteomes" id="UP001219355"/>
    </source>
</evidence>
<dbReference type="InterPro" id="IPR002347">
    <property type="entry name" value="SDR_fam"/>
</dbReference>
<name>A0AAF0DBR8_9EURO</name>
<dbReference type="PANTHER" id="PTHR24322">
    <property type="entry name" value="PKSB"/>
    <property type="match status" value="1"/>
</dbReference>
<evidence type="ECO:0000256" key="1">
    <source>
        <dbReference type="ARBA" id="ARBA00006484"/>
    </source>
</evidence>
<evidence type="ECO:0000256" key="3">
    <source>
        <dbReference type="SAM" id="MobiDB-lite"/>
    </source>
</evidence>
<keyword evidence="2" id="KW-0560">Oxidoreductase</keyword>
<evidence type="ECO:0000313" key="5">
    <source>
        <dbReference type="EMBL" id="WEW55011.1"/>
    </source>
</evidence>
<organism evidence="5 6">
    <name type="scientific">Emydomyces testavorans</name>
    <dbReference type="NCBI Taxonomy" id="2070801"/>
    <lineage>
        <taxon>Eukaryota</taxon>
        <taxon>Fungi</taxon>
        <taxon>Dikarya</taxon>
        <taxon>Ascomycota</taxon>
        <taxon>Pezizomycotina</taxon>
        <taxon>Eurotiomycetes</taxon>
        <taxon>Eurotiomycetidae</taxon>
        <taxon>Onygenales</taxon>
        <taxon>Nannizziopsiaceae</taxon>
        <taxon>Emydomyces</taxon>
    </lineage>
</organism>
<gene>
    <name evidence="5" type="ORF">PRK78_000438</name>
</gene>
<dbReference type="AlphaFoldDB" id="A0AAF0DBR8"/>
<dbReference type="PANTHER" id="PTHR24322:SF736">
    <property type="entry name" value="RETINOL DEHYDROGENASE 10"/>
    <property type="match status" value="1"/>
</dbReference>
<dbReference type="GO" id="GO:0016616">
    <property type="term" value="F:oxidoreductase activity, acting on the CH-OH group of donors, NAD or NADP as acceptor"/>
    <property type="evidence" value="ECO:0007669"/>
    <property type="project" value="TreeGrafter"/>
</dbReference>
<dbReference type="Proteomes" id="UP001219355">
    <property type="component" value="Chromosome 1"/>
</dbReference>
<dbReference type="EMBL" id="CP120627">
    <property type="protein sequence ID" value="WEW55011.1"/>
    <property type="molecule type" value="Genomic_DNA"/>
</dbReference>
<keyword evidence="6" id="KW-1185">Reference proteome</keyword>
<evidence type="ECO:0000256" key="2">
    <source>
        <dbReference type="ARBA" id="ARBA00023002"/>
    </source>
</evidence>
<feature type="transmembrane region" description="Helical" evidence="4">
    <location>
        <begin position="62"/>
        <end position="83"/>
    </location>
</feature>
<keyword evidence="4" id="KW-0472">Membrane</keyword>
<feature type="region of interest" description="Disordered" evidence="3">
    <location>
        <begin position="1"/>
        <end position="20"/>
    </location>
</feature>
<comment type="similarity">
    <text evidence="1">Belongs to the short-chain dehydrogenases/reductases (SDR) family.</text>
</comment>
<sequence length="384" mass="41171">MLSISPSHRPPPPPPPPPSTHWTTHLTLDLILRVLHKTFLHPFIAWLLPLCLRAQATPYSHPAFILTTSYATLLTLLVGLALLNKRIAYGAPRDVDLEEEVVVVAGGASGVGLVLAQIYGMRGVSVAVLDVKARKAEGKDDDDDDNGLGEMSNVEYYQCDVGERAQVEEVARRIEDDLGTPTILINCVAAPINGLPLLALPENAIQKTIHANLNSYFHTLQIFLPGMLASPTGGTVVTVSSVLGHLTAAGLSDYTATKAAISAVHKTLEAELRLSGASEKVKCLLVETGQIATRLFERVETPNNFFAPVLEPVQIAREIMSVIDSGNGGLIRMPAFASLASWYTVLPASIQKLARYLSGIDQAIQKAGYSAEVEVDGSKNSKAD</sequence>
<accession>A0AAF0DBR8</accession>
<evidence type="ECO:0000256" key="4">
    <source>
        <dbReference type="SAM" id="Phobius"/>
    </source>
</evidence>
<reference evidence="5" key="1">
    <citation type="submission" date="2023-03" db="EMBL/GenBank/DDBJ databases">
        <title>Emydomyces testavorans Genome Sequence.</title>
        <authorList>
            <person name="Hoyer L."/>
        </authorList>
    </citation>
    <scope>NUCLEOTIDE SEQUENCE</scope>
    <source>
        <strain evidence="5">16-2883</strain>
    </source>
</reference>
<keyword evidence="4" id="KW-1133">Transmembrane helix</keyword>
<dbReference type="Pfam" id="PF00106">
    <property type="entry name" value="adh_short"/>
    <property type="match status" value="1"/>
</dbReference>
<dbReference type="Gene3D" id="3.40.50.720">
    <property type="entry name" value="NAD(P)-binding Rossmann-like Domain"/>
    <property type="match status" value="1"/>
</dbReference>